<dbReference type="InterPro" id="IPR029068">
    <property type="entry name" value="Glyas_Bleomycin-R_OHBP_Dase"/>
</dbReference>
<feature type="compositionally biased region" description="Acidic residues" evidence="1">
    <location>
        <begin position="145"/>
        <end position="176"/>
    </location>
</feature>
<dbReference type="Gene3D" id="3.10.180.10">
    <property type="entry name" value="2,3-Dihydroxybiphenyl 1,2-Dioxygenase, domain 1"/>
    <property type="match status" value="1"/>
</dbReference>
<feature type="compositionally biased region" description="Basic and acidic residues" evidence="1">
    <location>
        <begin position="121"/>
        <end position="144"/>
    </location>
</feature>
<evidence type="ECO:0000256" key="1">
    <source>
        <dbReference type="SAM" id="MobiDB-lite"/>
    </source>
</evidence>
<keyword evidence="3" id="KW-1185">Reference proteome</keyword>
<protein>
    <submittedName>
        <fullName evidence="2">Uncharacterized protein</fullName>
    </submittedName>
</protein>
<organism evidence="2 3">
    <name type="scientific">Prymnesium parvum</name>
    <name type="common">Toxic golden alga</name>
    <dbReference type="NCBI Taxonomy" id="97485"/>
    <lineage>
        <taxon>Eukaryota</taxon>
        <taxon>Haptista</taxon>
        <taxon>Haptophyta</taxon>
        <taxon>Prymnesiophyceae</taxon>
        <taxon>Prymnesiales</taxon>
        <taxon>Prymnesiaceae</taxon>
        <taxon>Prymnesium</taxon>
    </lineage>
</organism>
<evidence type="ECO:0000313" key="2">
    <source>
        <dbReference type="EMBL" id="KAL1514432.1"/>
    </source>
</evidence>
<dbReference type="Proteomes" id="UP001515480">
    <property type="component" value="Unassembled WGS sequence"/>
</dbReference>
<gene>
    <name evidence="2" type="ORF">AB1Y20_003531</name>
</gene>
<dbReference type="AlphaFoldDB" id="A0AB34J4Y0"/>
<dbReference type="EMBL" id="JBGBPQ010000012">
    <property type="protein sequence ID" value="KAL1514432.1"/>
    <property type="molecule type" value="Genomic_DNA"/>
</dbReference>
<evidence type="ECO:0000313" key="3">
    <source>
        <dbReference type="Proteomes" id="UP001515480"/>
    </source>
</evidence>
<reference evidence="2 3" key="1">
    <citation type="journal article" date="2024" name="Science">
        <title>Giant polyketide synthase enzymes in the biosynthesis of giant marine polyether toxins.</title>
        <authorList>
            <person name="Fallon T.R."/>
            <person name="Shende V.V."/>
            <person name="Wierzbicki I.H."/>
            <person name="Pendleton A.L."/>
            <person name="Watervoot N.F."/>
            <person name="Auber R.P."/>
            <person name="Gonzalez D.J."/>
            <person name="Wisecaver J.H."/>
            <person name="Moore B.S."/>
        </authorList>
    </citation>
    <scope>NUCLEOTIDE SEQUENCE [LARGE SCALE GENOMIC DNA]</scope>
    <source>
        <strain evidence="2 3">12B1</strain>
    </source>
</reference>
<sequence length="406" mass="42309">MVEVRRAFSARRLPAASITASPRPSVAPASSLLLLLAFDAWSSDDSLAVGSLLIAPAASPFARHAAALRLLPATRSRQLEVGGALLRYAARHEPCLRGGGALLACAAGGGGGAGSGKKRKGLGEERKGLGEEGKGLGEERKGLGEEGEGVGEEGEGLGEEGEGVGEEGEGLGEEGEGLGGVEGLERLGFVRTGSEARAAWAGEEAAAAGEVEMDAPILSFRGRFSGEEGSDGRGKGEGGSGYRGRGGEVCARGGGLVAMRVSDVEVCLAFWSLLEYYPTVRFTTSGARAACLAATWSAQELEVVEVPSFMLPQGPEAEEERLGLSHVTIDVTPISVCLADTLEDLQTRSVSKFRRTLRVLIPPHQQMLGNLVVEAVVVRAPDGVQLRLMRRVGLLEQELQPDWASA</sequence>
<comment type="caution">
    <text evidence="2">The sequence shown here is derived from an EMBL/GenBank/DDBJ whole genome shotgun (WGS) entry which is preliminary data.</text>
</comment>
<feature type="region of interest" description="Disordered" evidence="1">
    <location>
        <begin position="109"/>
        <end position="180"/>
    </location>
</feature>
<feature type="region of interest" description="Disordered" evidence="1">
    <location>
        <begin position="222"/>
        <end position="244"/>
    </location>
</feature>
<name>A0AB34J4Y0_PRYPA</name>
<accession>A0AB34J4Y0</accession>
<proteinExistence type="predicted"/>
<feature type="compositionally biased region" description="Basic and acidic residues" evidence="1">
    <location>
        <begin position="224"/>
        <end position="236"/>
    </location>
</feature>